<sequence length="263" mass="28536">MILLKQFAPALALGFAVLLAGPAQAETLSVAATPVPHAELLEHVKPVLAKEGVDLDIKVFTDYIQPNQQVADGHIDANFFQHKPYLDSFNKDHDTHLVSVGLVHVEPFGAYSSKIKDIKDLKDGALVALPNDPSNGARALLLLQKQGLLKLKDPGNILATSRDVVENPKHLKFKELEAATLPRVLPDVDLALINTNYALEAGLNPVADALFIEGSDSPYANLVATTEDKKDDPAIKKLVQALQSEDVRKFIETKYKGAIVPAF</sequence>
<comment type="caution">
    <text evidence="8">The sequence shown here is derived from an EMBL/GenBank/DDBJ whole genome shotgun (WGS) entry which is preliminary data.</text>
</comment>
<dbReference type="OrthoDB" id="9812878at2"/>
<dbReference type="Gene3D" id="3.40.190.10">
    <property type="entry name" value="Periplasmic binding protein-like II"/>
    <property type="match status" value="2"/>
</dbReference>
<organism evidence="8 9">
    <name type="scientific">Allopusillimonas soli</name>
    <dbReference type="NCBI Taxonomy" id="659016"/>
    <lineage>
        <taxon>Bacteria</taxon>
        <taxon>Pseudomonadati</taxon>
        <taxon>Pseudomonadota</taxon>
        <taxon>Betaproteobacteria</taxon>
        <taxon>Burkholderiales</taxon>
        <taxon>Alcaligenaceae</taxon>
        <taxon>Allopusillimonas</taxon>
    </lineage>
</organism>
<evidence type="ECO:0000256" key="6">
    <source>
        <dbReference type="ARBA" id="ARBA00023288"/>
    </source>
</evidence>
<dbReference type="PANTHER" id="PTHR30429">
    <property type="entry name" value="D-METHIONINE-BINDING LIPOPROTEIN METQ"/>
    <property type="match status" value="1"/>
</dbReference>
<evidence type="ECO:0000256" key="1">
    <source>
        <dbReference type="ARBA" id="ARBA00004635"/>
    </source>
</evidence>
<evidence type="ECO:0000256" key="7">
    <source>
        <dbReference type="SAM" id="SignalP"/>
    </source>
</evidence>
<keyword evidence="6" id="KW-0449">Lipoprotein</keyword>
<comment type="subcellular location">
    <subcellularLocation>
        <location evidence="1">Membrane</location>
        <topology evidence="1">Lipid-anchor</topology>
    </subcellularLocation>
</comment>
<evidence type="ECO:0000313" key="8">
    <source>
        <dbReference type="EMBL" id="NYT38775.1"/>
    </source>
</evidence>
<keyword evidence="5" id="KW-0564">Palmitate</keyword>
<reference evidence="8 9" key="1">
    <citation type="submission" date="2020-07" db="EMBL/GenBank/DDBJ databases">
        <title>Taxonomic revisions and descriptions of new bacterial species based on genomic comparisons in the high-G+C-content subgroup of the family Alcaligenaceae.</title>
        <authorList>
            <person name="Szabo A."/>
            <person name="Felfoldi T."/>
        </authorList>
    </citation>
    <scope>NUCLEOTIDE SEQUENCE [LARGE SCALE GENOMIC DNA]</scope>
    <source>
        <strain evidence="8 9">DSM 25264</strain>
    </source>
</reference>
<evidence type="ECO:0000256" key="5">
    <source>
        <dbReference type="ARBA" id="ARBA00023139"/>
    </source>
</evidence>
<feature type="chain" id="PRO_5033049110" evidence="7">
    <location>
        <begin position="26"/>
        <end position="263"/>
    </location>
</feature>
<dbReference type="Pfam" id="PF03180">
    <property type="entry name" value="Lipoprotein_9"/>
    <property type="match status" value="1"/>
</dbReference>
<dbReference type="CDD" id="cd13597">
    <property type="entry name" value="PBP2_lipoprotein_Tp32"/>
    <property type="match status" value="1"/>
</dbReference>
<dbReference type="SUPFAM" id="SSF53850">
    <property type="entry name" value="Periplasmic binding protein-like II"/>
    <property type="match status" value="1"/>
</dbReference>
<evidence type="ECO:0000313" key="9">
    <source>
        <dbReference type="Proteomes" id="UP000580517"/>
    </source>
</evidence>
<dbReference type="PIRSF" id="PIRSF002854">
    <property type="entry name" value="MetQ"/>
    <property type="match status" value="1"/>
</dbReference>
<evidence type="ECO:0000256" key="3">
    <source>
        <dbReference type="ARBA" id="ARBA00022729"/>
    </source>
</evidence>
<dbReference type="GO" id="GO:0016020">
    <property type="term" value="C:membrane"/>
    <property type="evidence" value="ECO:0007669"/>
    <property type="project" value="UniProtKB-SubCell"/>
</dbReference>
<feature type="signal peptide" evidence="7">
    <location>
        <begin position="1"/>
        <end position="25"/>
    </location>
</feature>
<protein>
    <submittedName>
        <fullName evidence="8">MetQ/NlpA family ABC transporter substrate-binding protein</fullName>
    </submittedName>
</protein>
<dbReference type="PANTHER" id="PTHR30429:SF0">
    <property type="entry name" value="METHIONINE-BINDING LIPOPROTEIN METQ"/>
    <property type="match status" value="1"/>
</dbReference>
<dbReference type="NCBIfam" id="TIGR00363">
    <property type="entry name" value="MetQ/NlpA family lipoprotein"/>
    <property type="match status" value="1"/>
</dbReference>
<keyword evidence="9" id="KW-1185">Reference proteome</keyword>
<dbReference type="RefSeq" id="WP_129971237.1">
    <property type="nucleotide sequence ID" value="NZ_JACCEW010000007.1"/>
</dbReference>
<evidence type="ECO:0000256" key="2">
    <source>
        <dbReference type="ARBA" id="ARBA00008973"/>
    </source>
</evidence>
<keyword evidence="3 7" id="KW-0732">Signal</keyword>
<gene>
    <name evidence="8" type="ORF">H0A68_18005</name>
</gene>
<dbReference type="Proteomes" id="UP000580517">
    <property type="component" value="Unassembled WGS sequence"/>
</dbReference>
<dbReference type="InterPro" id="IPR004872">
    <property type="entry name" value="Lipoprotein_NlpA"/>
</dbReference>
<name>A0A853FD78_9BURK</name>
<keyword evidence="4" id="KW-0472">Membrane</keyword>
<comment type="similarity">
    <text evidence="2">Belongs to the NlpA lipoprotein family.</text>
</comment>
<accession>A0A853FD78</accession>
<dbReference type="EMBL" id="JACCEW010000007">
    <property type="protein sequence ID" value="NYT38775.1"/>
    <property type="molecule type" value="Genomic_DNA"/>
</dbReference>
<dbReference type="AlphaFoldDB" id="A0A853FD78"/>
<evidence type="ECO:0000256" key="4">
    <source>
        <dbReference type="ARBA" id="ARBA00023136"/>
    </source>
</evidence>
<proteinExistence type="inferred from homology"/>